<dbReference type="GO" id="GO:0005886">
    <property type="term" value="C:plasma membrane"/>
    <property type="evidence" value="ECO:0007669"/>
    <property type="project" value="UniProtKB-SubCell"/>
</dbReference>
<dbReference type="OrthoDB" id="117970at2157"/>
<evidence type="ECO:0000256" key="4">
    <source>
        <dbReference type="ARBA" id="ARBA00022989"/>
    </source>
</evidence>
<feature type="transmembrane region" description="Helical" evidence="6">
    <location>
        <begin position="373"/>
        <end position="399"/>
    </location>
</feature>
<feature type="transmembrane region" description="Helical" evidence="6">
    <location>
        <begin position="241"/>
        <end position="259"/>
    </location>
</feature>
<dbReference type="EMBL" id="CP032683">
    <property type="protein sequence ID" value="AYK16067.1"/>
    <property type="molecule type" value="Genomic_DNA"/>
</dbReference>
<feature type="transmembrane region" description="Helical" evidence="6">
    <location>
        <begin position="504"/>
        <end position="523"/>
    </location>
</feature>
<feature type="transmembrane region" description="Helical" evidence="6">
    <location>
        <begin position="78"/>
        <end position="100"/>
    </location>
</feature>
<dbReference type="InterPro" id="IPR011701">
    <property type="entry name" value="MFS"/>
</dbReference>
<feature type="transmembrane region" description="Helical" evidence="6">
    <location>
        <begin position="294"/>
        <end position="313"/>
    </location>
</feature>
<dbReference type="Proteomes" id="UP000053087">
    <property type="component" value="Chromosome"/>
</dbReference>
<evidence type="ECO:0000256" key="1">
    <source>
        <dbReference type="ARBA" id="ARBA00004651"/>
    </source>
</evidence>
<dbReference type="InterPro" id="IPR050189">
    <property type="entry name" value="MFS_Efflux_Transporters"/>
</dbReference>
<reference evidence="8" key="2">
    <citation type="submission" date="2018-10" db="EMBL/GenBank/DDBJ databases">
        <authorList>
            <person name="Fischer M.A."/>
            <person name="Kern T."/>
            <person name="Deppenmeier U."/>
            <person name="Schmitz R.A."/>
            <person name="Rother M."/>
        </authorList>
    </citation>
    <scope>NUCLEOTIDE SEQUENCE</scope>
    <source>
        <strain evidence="8">E03.2</strain>
    </source>
</reference>
<dbReference type="Pfam" id="PF07690">
    <property type="entry name" value="MFS_1"/>
    <property type="match status" value="1"/>
</dbReference>
<feature type="transmembrane region" description="Helical" evidence="6">
    <location>
        <begin position="319"/>
        <end position="336"/>
    </location>
</feature>
<evidence type="ECO:0000256" key="2">
    <source>
        <dbReference type="ARBA" id="ARBA00022475"/>
    </source>
</evidence>
<evidence type="ECO:0000313" key="9">
    <source>
        <dbReference type="EMBL" id="NLK32216.1"/>
    </source>
</evidence>
<keyword evidence="3 6" id="KW-0812">Transmembrane</keyword>
<dbReference type="EMBL" id="JAAYQL010000028">
    <property type="protein sequence ID" value="NLK32216.1"/>
    <property type="molecule type" value="Genomic_DNA"/>
</dbReference>
<evidence type="ECO:0000256" key="5">
    <source>
        <dbReference type="ARBA" id="ARBA00023136"/>
    </source>
</evidence>
<keyword evidence="10" id="KW-1185">Reference proteome</keyword>
<feature type="transmembrane region" description="Helical" evidence="6">
    <location>
        <begin position="39"/>
        <end position="58"/>
    </location>
</feature>
<evidence type="ECO:0000256" key="3">
    <source>
        <dbReference type="ARBA" id="ARBA00022692"/>
    </source>
</evidence>
<sequence length="535" mass="56888">MERKTVLAALVLAMFILVIDTTIMNVSISALIEEFNTNVATVQAAITLYALVMASFMITRGKIGDIIGRRKAFRMGLIIYGTGSLLTSISPTMAVLFLGWSILEGFGATFVMPAIQTLVTSNYSGKDRALAYGIIGGIVAGAIALGPIIGGWLTTAYTWRYAFAGEVVIVVLVLLLSRYILDAPLETEKRPKLDIVGTILSALGVGLVVFGVLLAGTYGWWKARQPFYIGGVEISPFDLSPTPVFILAGVIILLCFALWERHVINQGKMPLIRVDVLRDRGVTSGVFTQMIQTLLFGGFLFSMALFFQIALGLNAMQTGFLYLPLSIPLLIASLAASRLSALIAPKRIIQAGLFILIAGLFLAIATINVEVKGLGLLTGFALIGIGGGLIAPQVMNLVLSQVAPERTSETAALMSASQNLGMSIGTALMGSIVIGGLIVGATALIDDNAVIPEDIKPSAISAVKENAIFLSDEELMAILKDAPPELSQDVLRINEIARIVGIKASLWGLVIVAVLGIIISIFLPPEILMSPQTEQ</sequence>
<dbReference type="CDD" id="cd17321">
    <property type="entry name" value="MFS_MMR_MDR_like"/>
    <property type="match status" value="1"/>
</dbReference>
<evidence type="ECO:0000256" key="6">
    <source>
        <dbReference type="SAM" id="Phobius"/>
    </source>
</evidence>
<keyword evidence="4 6" id="KW-1133">Transmembrane helix</keyword>
<evidence type="ECO:0000313" key="11">
    <source>
        <dbReference type="Proteomes" id="UP000585579"/>
    </source>
</evidence>
<dbReference type="PRINTS" id="PR01036">
    <property type="entry name" value="TCRTETB"/>
</dbReference>
<dbReference type="PROSITE" id="PS50850">
    <property type="entry name" value="MFS"/>
    <property type="match status" value="1"/>
</dbReference>
<protein>
    <submittedName>
        <fullName evidence="8">MFS transporter</fullName>
    </submittedName>
</protein>
<dbReference type="Gene3D" id="1.20.1720.10">
    <property type="entry name" value="Multidrug resistance protein D"/>
    <property type="match status" value="1"/>
</dbReference>
<feature type="transmembrane region" description="Helical" evidence="6">
    <location>
        <begin position="130"/>
        <end position="153"/>
    </location>
</feature>
<organism evidence="8 10">
    <name type="scientific">Methanosarcina flavescens</name>
    <dbReference type="NCBI Taxonomy" id="1715806"/>
    <lineage>
        <taxon>Archaea</taxon>
        <taxon>Methanobacteriati</taxon>
        <taxon>Methanobacteriota</taxon>
        <taxon>Stenosarchaea group</taxon>
        <taxon>Methanomicrobia</taxon>
        <taxon>Methanosarcinales</taxon>
        <taxon>Methanosarcinaceae</taxon>
        <taxon>Methanosarcina</taxon>
    </lineage>
</organism>
<name>A0A660HUU3_9EURY</name>
<dbReference type="AlphaFoldDB" id="A0A660HUU3"/>
<dbReference type="Proteomes" id="UP000585579">
    <property type="component" value="Unassembled WGS sequence"/>
</dbReference>
<evidence type="ECO:0000313" key="8">
    <source>
        <dbReference type="EMBL" id="AYK16067.1"/>
    </source>
</evidence>
<dbReference type="PANTHER" id="PTHR43124">
    <property type="entry name" value="PURINE EFFLUX PUMP PBUE"/>
    <property type="match status" value="1"/>
</dbReference>
<feature type="domain" description="Major facilitator superfamily (MFS) profile" evidence="7">
    <location>
        <begin position="6"/>
        <end position="528"/>
    </location>
</feature>
<dbReference type="SUPFAM" id="SSF103473">
    <property type="entry name" value="MFS general substrate transporter"/>
    <property type="match status" value="2"/>
</dbReference>
<accession>A0A660HUU3</accession>
<reference evidence="9 11" key="3">
    <citation type="journal article" date="2020" name="Biotechnol. Biofuels">
        <title>New insights from the biogas microbiome by comprehensive genome-resolved metagenomics of nearly 1600 species originating from multiple anaerobic digesters.</title>
        <authorList>
            <person name="Campanaro S."/>
            <person name="Treu L."/>
            <person name="Rodriguez-R L.M."/>
            <person name="Kovalovszki A."/>
            <person name="Ziels R.M."/>
            <person name="Maus I."/>
            <person name="Zhu X."/>
            <person name="Kougias P.G."/>
            <person name="Basile A."/>
            <person name="Luo G."/>
            <person name="Schluter A."/>
            <person name="Konstantinidis K.T."/>
            <person name="Angelidaki I."/>
        </authorList>
    </citation>
    <scope>NUCLEOTIDE SEQUENCE [LARGE SCALE GENOMIC DNA]</scope>
    <source>
        <strain evidence="9">AS22ysBPME_46</strain>
    </source>
</reference>
<proteinExistence type="predicted"/>
<feature type="transmembrane region" description="Helical" evidence="6">
    <location>
        <begin position="420"/>
        <end position="445"/>
    </location>
</feature>
<comment type="subcellular location">
    <subcellularLocation>
        <location evidence="1">Cell membrane</location>
        <topology evidence="1">Multi-pass membrane protein</topology>
    </subcellularLocation>
</comment>
<evidence type="ECO:0000313" key="10">
    <source>
        <dbReference type="Proteomes" id="UP000053087"/>
    </source>
</evidence>
<dbReference type="Gene3D" id="1.20.1250.20">
    <property type="entry name" value="MFS general substrate transporter like domains"/>
    <property type="match status" value="1"/>
</dbReference>
<evidence type="ECO:0000259" key="7">
    <source>
        <dbReference type="PROSITE" id="PS50850"/>
    </source>
</evidence>
<keyword evidence="5 6" id="KW-0472">Membrane</keyword>
<dbReference type="GO" id="GO:0022857">
    <property type="term" value="F:transmembrane transporter activity"/>
    <property type="evidence" value="ECO:0007669"/>
    <property type="project" value="InterPro"/>
</dbReference>
<reference evidence="8 10" key="1">
    <citation type="journal article" date="2016" name="Int. J. Syst. Evol. Microbiol.">
        <title>Methanosarcina flavescens sp. nov., a methanogenic archaeon isolated from a full-scale anaerobic digester.</title>
        <authorList>
            <person name="Kern T."/>
            <person name="Fischer M.A."/>
            <person name="Deppenmeier U."/>
            <person name="Schmitz R.A."/>
            <person name="Rother M."/>
        </authorList>
    </citation>
    <scope>NUCLEOTIDE SEQUENCE [LARGE SCALE GENOMIC DNA]</scope>
    <source>
        <strain evidence="8 10">E03.2</strain>
    </source>
</reference>
<keyword evidence="2" id="KW-1003">Cell membrane</keyword>
<dbReference type="PANTHER" id="PTHR43124:SF3">
    <property type="entry name" value="CHLORAMPHENICOL EFFLUX PUMP RV0191"/>
    <property type="match status" value="1"/>
</dbReference>
<feature type="transmembrane region" description="Helical" evidence="6">
    <location>
        <begin position="348"/>
        <end position="367"/>
    </location>
</feature>
<dbReference type="InterPro" id="IPR020846">
    <property type="entry name" value="MFS_dom"/>
</dbReference>
<feature type="transmembrane region" description="Helical" evidence="6">
    <location>
        <begin position="193"/>
        <end position="221"/>
    </location>
</feature>
<feature type="transmembrane region" description="Helical" evidence="6">
    <location>
        <begin position="159"/>
        <end position="181"/>
    </location>
</feature>
<dbReference type="InterPro" id="IPR036259">
    <property type="entry name" value="MFS_trans_sf"/>
</dbReference>
<dbReference type="KEGG" id="mfz:AOB57_013490"/>
<gene>
    <name evidence="8" type="ORF">AOB57_013490</name>
    <name evidence="9" type="ORF">GX302_05080</name>
</gene>